<sequence length="165" mass="19765">MTVLSVITEKEQAALKQFREKLSGHVKKADQNEDMELLRWLRARDLNSDKAEEMYRKSMSWREKNNIDELGKDMNLDEYLIQKMPIRFSNDKQGTTVCIFRFGRWDMKSLLQEGYRDRMLMYVFKYIELYIRHSNSTTIAQNKATQLCMMVDFDMFSMKQALCQQ</sequence>
<dbReference type="GO" id="GO:0005737">
    <property type="term" value="C:cytoplasm"/>
    <property type="evidence" value="ECO:0007669"/>
    <property type="project" value="TreeGrafter"/>
</dbReference>
<dbReference type="AlphaFoldDB" id="A0A8J2KD93"/>
<keyword evidence="3" id="KW-1185">Reference proteome</keyword>
<feature type="non-terminal residue" evidence="2">
    <location>
        <position position="1"/>
    </location>
</feature>
<accession>A0A8J2KD93</accession>
<evidence type="ECO:0000259" key="1">
    <source>
        <dbReference type="SMART" id="SM01100"/>
    </source>
</evidence>
<feature type="domain" description="CRAL/TRIO N-terminal" evidence="1">
    <location>
        <begin position="33"/>
        <end position="58"/>
    </location>
</feature>
<evidence type="ECO:0000313" key="2">
    <source>
        <dbReference type="EMBL" id="CAG7734302.1"/>
    </source>
</evidence>
<dbReference type="SMART" id="SM01100">
    <property type="entry name" value="CRAL_TRIO_N"/>
    <property type="match status" value="1"/>
</dbReference>
<gene>
    <name evidence="2" type="ORF">AFUS01_LOCUS22700</name>
</gene>
<name>A0A8J2KD93_9HEXA</name>
<comment type="caution">
    <text evidence="2">The sequence shown here is derived from an EMBL/GenBank/DDBJ whole genome shotgun (WGS) entry which is preliminary data.</text>
</comment>
<dbReference type="PANTHER" id="PTHR23324:SF83">
    <property type="entry name" value="SEC14-LIKE PROTEIN 2"/>
    <property type="match status" value="1"/>
</dbReference>
<dbReference type="InterPro" id="IPR001251">
    <property type="entry name" value="CRAL-TRIO_dom"/>
</dbReference>
<protein>
    <recommendedName>
        <fullName evidence="1">CRAL/TRIO N-terminal domain-containing protein</fullName>
    </recommendedName>
</protein>
<proteinExistence type="predicted"/>
<dbReference type="Pfam" id="PF00650">
    <property type="entry name" value="CRAL_TRIO"/>
    <property type="match status" value="1"/>
</dbReference>
<dbReference type="InterPro" id="IPR011074">
    <property type="entry name" value="CRAL/TRIO_N_dom"/>
</dbReference>
<dbReference type="OrthoDB" id="1434354at2759"/>
<dbReference type="Proteomes" id="UP000708208">
    <property type="component" value="Unassembled WGS sequence"/>
</dbReference>
<reference evidence="2" key="1">
    <citation type="submission" date="2021-06" db="EMBL/GenBank/DDBJ databases">
        <authorList>
            <person name="Hodson N. C."/>
            <person name="Mongue J. A."/>
            <person name="Jaron S. K."/>
        </authorList>
    </citation>
    <scope>NUCLEOTIDE SEQUENCE</scope>
</reference>
<dbReference type="PANTHER" id="PTHR23324">
    <property type="entry name" value="SEC14 RELATED PROTEIN"/>
    <property type="match status" value="1"/>
</dbReference>
<organism evidence="2 3">
    <name type="scientific">Allacma fusca</name>
    <dbReference type="NCBI Taxonomy" id="39272"/>
    <lineage>
        <taxon>Eukaryota</taxon>
        <taxon>Metazoa</taxon>
        <taxon>Ecdysozoa</taxon>
        <taxon>Arthropoda</taxon>
        <taxon>Hexapoda</taxon>
        <taxon>Collembola</taxon>
        <taxon>Symphypleona</taxon>
        <taxon>Sminthuridae</taxon>
        <taxon>Allacma</taxon>
    </lineage>
</organism>
<dbReference type="EMBL" id="CAJVCH010266568">
    <property type="protein sequence ID" value="CAG7734302.1"/>
    <property type="molecule type" value="Genomic_DNA"/>
</dbReference>
<dbReference type="InterPro" id="IPR051064">
    <property type="entry name" value="SEC14/CRAL-TRIO_domain"/>
</dbReference>
<evidence type="ECO:0000313" key="3">
    <source>
        <dbReference type="Proteomes" id="UP000708208"/>
    </source>
</evidence>